<sequence>MFNNLGFLEKAYRGIYCASFSLLEPVCAWPVINGSTFYIDDFPSPVPGGSSEYIQAEYGMDIKDFYTQVWWNDMYNLADRYGVRYTGLVIEAYSDQVQGPFDRNDDQRRYQYFGNMLLDQGGEIGFHGYNHMPLCLNNFNFGGQYDSYRHWNSREDMAASIRELNEFCSSLFPKEQFQVYVPPSNILSEEGRRLLAEDFPQIKAIASVYLPGGLAYEQEFEVSEDGIIETPRIISGYLLDDYMQLASMAELNFHFVNTHFQHPDDVLDEDRGAALGWPELHRRISEFMGWLYGAAPEIRNLTGTELAGAVQRYDALKVGRKLEEGSLKLTLDGFADEAWLFVRVNEGKPGKVEGGSMSQVSEGLYLLRADASQVKIELE</sequence>
<accession>A0A4Q7NYY3</accession>
<dbReference type="GO" id="GO:0005975">
    <property type="term" value="P:carbohydrate metabolic process"/>
    <property type="evidence" value="ECO:0007669"/>
    <property type="project" value="InterPro"/>
</dbReference>
<evidence type="ECO:0000313" key="2">
    <source>
        <dbReference type="Proteomes" id="UP000292927"/>
    </source>
</evidence>
<dbReference type="Gene3D" id="3.20.20.370">
    <property type="entry name" value="Glycoside hydrolase/deacetylase"/>
    <property type="match status" value="1"/>
</dbReference>
<proteinExistence type="predicted"/>
<organism evidence="1 2">
    <name type="scientific">Cuneatibacter caecimuris</name>
    <dbReference type="NCBI Taxonomy" id="1796618"/>
    <lineage>
        <taxon>Bacteria</taxon>
        <taxon>Bacillati</taxon>
        <taxon>Bacillota</taxon>
        <taxon>Clostridia</taxon>
        <taxon>Lachnospirales</taxon>
        <taxon>Lachnospiraceae</taxon>
        <taxon>Cuneatibacter</taxon>
    </lineage>
</organism>
<dbReference type="Pfam" id="PF09960">
    <property type="entry name" value="DUF2194"/>
    <property type="match status" value="1"/>
</dbReference>
<protein>
    <recommendedName>
        <fullName evidence="3">DUF2194 domain-containing protein</fullName>
    </recommendedName>
</protein>
<comment type="caution">
    <text evidence="1">The sequence shown here is derived from an EMBL/GenBank/DDBJ whole genome shotgun (WGS) entry which is preliminary data.</text>
</comment>
<dbReference type="InterPro" id="IPR011330">
    <property type="entry name" value="Glyco_hydro/deAcase_b/a-brl"/>
</dbReference>
<dbReference type="AlphaFoldDB" id="A0A4Q7NYY3"/>
<dbReference type="CDD" id="cd10924">
    <property type="entry name" value="CE4_COG4878"/>
    <property type="match status" value="1"/>
</dbReference>
<dbReference type="EMBL" id="SGXF01000008">
    <property type="protein sequence ID" value="RZS92653.1"/>
    <property type="molecule type" value="Genomic_DNA"/>
</dbReference>
<gene>
    <name evidence="1" type="ORF">EV209_2946</name>
</gene>
<dbReference type="SUPFAM" id="SSF88713">
    <property type="entry name" value="Glycoside hydrolase/deacetylase"/>
    <property type="match status" value="1"/>
</dbReference>
<dbReference type="InterPro" id="IPR018695">
    <property type="entry name" value="DUF2194"/>
</dbReference>
<evidence type="ECO:0000313" key="1">
    <source>
        <dbReference type="EMBL" id="RZS92653.1"/>
    </source>
</evidence>
<dbReference type="Proteomes" id="UP000292927">
    <property type="component" value="Unassembled WGS sequence"/>
</dbReference>
<evidence type="ECO:0008006" key="3">
    <source>
        <dbReference type="Google" id="ProtNLM"/>
    </source>
</evidence>
<reference evidence="1 2" key="1">
    <citation type="submission" date="2019-02" db="EMBL/GenBank/DDBJ databases">
        <title>Genomic Encyclopedia of Type Strains, Phase IV (KMG-IV): sequencing the most valuable type-strain genomes for metagenomic binning, comparative biology and taxonomic classification.</title>
        <authorList>
            <person name="Goeker M."/>
        </authorList>
    </citation>
    <scope>NUCLEOTIDE SEQUENCE [LARGE SCALE GENOMIC DNA]</scope>
    <source>
        <strain evidence="1 2">DSM 29486</strain>
    </source>
</reference>
<name>A0A4Q7NYY3_9FIRM</name>
<keyword evidence="2" id="KW-1185">Reference proteome</keyword>